<dbReference type="Proteomes" id="UP000501793">
    <property type="component" value="Chromosome"/>
</dbReference>
<proteinExistence type="predicted"/>
<accession>A0ACA8Z9G3</accession>
<sequence length="157" mass="18103">MAPNDRTAPGFPGPPNPDPGCSDRTIPGHTRDWVHKNPPRWRVKARLELWTSLPLPFESSDEWLGPLAFKFYQIRPLMRVLGVTGVPPFHGSEDADKIYLESKEGNLCRSLQKPWHSIENSSRTAVMRRSRNQNTPRKRFWWSLVWTPGWSNCCPGR</sequence>
<gene>
    <name evidence="1" type="ORF">FAVT5_2023</name>
</gene>
<protein>
    <submittedName>
        <fullName evidence="1">Uncharacterized protein</fullName>
    </submittedName>
</protein>
<name>A0ACA8Z9G3_9BACL</name>
<dbReference type="EMBL" id="LR792684">
    <property type="protein sequence ID" value="CAB3392740.1"/>
    <property type="molecule type" value="Genomic_DNA"/>
</dbReference>
<evidence type="ECO:0000313" key="1">
    <source>
        <dbReference type="EMBL" id="CAB3392740.1"/>
    </source>
</evidence>
<organism evidence="1 2">
    <name type="scientific">Kyrpidia spormannii</name>
    <dbReference type="NCBI Taxonomy" id="2055160"/>
    <lineage>
        <taxon>Bacteria</taxon>
        <taxon>Bacillati</taxon>
        <taxon>Bacillota</taxon>
        <taxon>Bacilli</taxon>
        <taxon>Bacillales</taxon>
        <taxon>Alicyclobacillaceae</taxon>
        <taxon>Kyrpidia</taxon>
    </lineage>
</organism>
<reference evidence="1" key="1">
    <citation type="submission" date="2020-04" db="EMBL/GenBank/DDBJ databases">
        <authorList>
            <person name="Hogendoorn C."/>
        </authorList>
    </citation>
    <scope>NUCLEOTIDE SEQUENCE</scope>
    <source>
        <strain evidence="1">FAVT5</strain>
    </source>
</reference>
<evidence type="ECO:0000313" key="2">
    <source>
        <dbReference type="Proteomes" id="UP000501793"/>
    </source>
</evidence>
<keyword evidence="2" id="KW-1185">Reference proteome</keyword>